<dbReference type="EMBL" id="CACRUH010000005">
    <property type="protein sequence ID" value="VYT63355.1"/>
    <property type="molecule type" value="Genomic_DNA"/>
</dbReference>
<evidence type="ECO:0000313" key="2">
    <source>
        <dbReference type="EMBL" id="VYT63355.1"/>
    </source>
</evidence>
<feature type="region of interest" description="Disordered" evidence="1">
    <location>
        <begin position="1"/>
        <end position="33"/>
    </location>
</feature>
<name>A0A6N2Y9I8_9FIRM</name>
<protein>
    <submittedName>
        <fullName evidence="2">Uncharacterized protein</fullName>
    </submittedName>
</protein>
<organism evidence="2">
    <name type="scientific">Hungatella hathewayi</name>
    <dbReference type="NCBI Taxonomy" id="154046"/>
    <lineage>
        <taxon>Bacteria</taxon>
        <taxon>Bacillati</taxon>
        <taxon>Bacillota</taxon>
        <taxon>Clostridia</taxon>
        <taxon>Lachnospirales</taxon>
        <taxon>Lachnospiraceae</taxon>
        <taxon>Hungatella</taxon>
    </lineage>
</organism>
<gene>
    <name evidence="2" type="ORF">CHLFYP18_05182</name>
</gene>
<evidence type="ECO:0000256" key="1">
    <source>
        <dbReference type="SAM" id="MobiDB-lite"/>
    </source>
</evidence>
<reference evidence="2" key="1">
    <citation type="submission" date="2019-11" db="EMBL/GenBank/DDBJ databases">
        <authorList>
            <person name="Feng L."/>
        </authorList>
    </citation>
    <scope>NUCLEOTIDE SEQUENCE</scope>
    <source>
        <strain evidence="2">ChathewayiLFYP18</strain>
    </source>
</reference>
<sequence length="114" mass="12856">MARKIPMGELVFPGEPEESEKNMETGLFDKNGTPINIGDKTRLVLDDGEVREFDVCFKTVQRTTIKTLRGFYPESVDVSITGIFFCWNGNNLLPCVDADGVSDTEKMEVIQQQY</sequence>
<dbReference type="AlphaFoldDB" id="A0A6N2Y9I8"/>
<proteinExistence type="predicted"/>
<accession>A0A6N2Y9I8</accession>